<evidence type="ECO:0000256" key="4">
    <source>
        <dbReference type="ARBA" id="ARBA00022603"/>
    </source>
</evidence>
<dbReference type="InterPro" id="IPR046341">
    <property type="entry name" value="SET_dom_sf"/>
</dbReference>
<name>A0A0R3TLK9_RODNA</name>
<dbReference type="SUPFAM" id="SSF48452">
    <property type="entry name" value="TPR-like"/>
    <property type="match status" value="1"/>
</dbReference>
<evidence type="ECO:0000256" key="6">
    <source>
        <dbReference type="ARBA" id="ARBA00022691"/>
    </source>
</evidence>
<dbReference type="InterPro" id="IPR001214">
    <property type="entry name" value="SET_dom"/>
</dbReference>
<dbReference type="OrthoDB" id="5945798at2759"/>
<dbReference type="SUPFAM" id="SSF82199">
    <property type="entry name" value="SET domain"/>
    <property type="match status" value="1"/>
</dbReference>
<dbReference type="Proteomes" id="UP000278807">
    <property type="component" value="Unassembled WGS sequence"/>
</dbReference>
<reference evidence="10 11" key="2">
    <citation type="submission" date="2018-11" db="EMBL/GenBank/DDBJ databases">
        <authorList>
            <consortium name="Pathogen Informatics"/>
        </authorList>
    </citation>
    <scope>NUCLEOTIDE SEQUENCE [LARGE SCALE GENOMIC DNA]</scope>
</reference>
<keyword evidence="6" id="KW-0949">S-adenosyl-L-methionine</keyword>
<keyword evidence="3" id="KW-0963">Cytoplasm</keyword>
<dbReference type="WBParaSite" id="HNAJ_0000814301-mRNA-1">
    <property type="protein sequence ID" value="HNAJ_0000814301-mRNA-1"/>
    <property type="gene ID" value="HNAJ_0000814301"/>
</dbReference>
<gene>
    <name evidence="10" type="ORF">HNAJ_LOCUS8139</name>
</gene>
<evidence type="ECO:0000313" key="12">
    <source>
        <dbReference type="WBParaSite" id="HNAJ_0000814301-mRNA-1"/>
    </source>
</evidence>
<evidence type="ECO:0000313" key="10">
    <source>
        <dbReference type="EMBL" id="VDO03999.1"/>
    </source>
</evidence>
<dbReference type="GO" id="GO:0042826">
    <property type="term" value="F:histone deacetylase binding"/>
    <property type="evidence" value="ECO:0007669"/>
    <property type="project" value="TreeGrafter"/>
</dbReference>
<evidence type="ECO:0000256" key="1">
    <source>
        <dbReference type="ARBA" id="ARBA00004123"/>
    </source>
</evidence>
<keyword evidence="5" id="KW-0808">Transferase</keyword>
<dbReference type="AlphaFoldDB" id="A0A0R3TLK9"/>
<evidence type="ECO:0000256" key="8">
    <source>
        <dbReference type="ARBA" id="ARBA00048985"/>
    </source>
</evidence>
<dbReference type="InterPro" id="IPR052097">
    <property type="entry name" value="SET-MYND_domain_protein"/>
</dbReference>
<dbReference type="GO" id="GO:0008168">
    <property type="term" value="F:methyltransferase activity"/>
    <property type="evidence" value="ECO:0007669"/>
    <property type="project" value="UniProtKB-KW"/>
</dbReference>
<reference evidence="12" key="1">
    <citation type="submission" date="2017-02" db="UniProtKB">
        <authorList>
            <consortium name="WormBaseParasite"/>
        </authorList>
    </citation>
    <scope>IDENTIFICATION</scope>
</reference>
<dbReference type="EMBL" id="UZAE01012205">
    <property type="protein sequence ID" value="VDO03999.1"/>
    <property type="molecule type" value="Genomic_DNA"/>
</dbReference>
<evidence type="ECO:0000259" key="9">
    <source>
        <dbReference type="PROSITE" id="PS50280"/>
    </source>
</evidence>
<dbReference type="PROSITE" id="PS50280">
    <property type="entry name" value="SET"/>
    <property type="match status" value="1"/>
</dbReference>
<dbReference type="Pfam" id="PF00856">
    <property type="entry name" value="SET"/>
    <property type="match status" value="1"/>
</dbReference>
<keyword evidence="4" id="KW-0489">Methyltransferase</keyword>
<dbReference type="CDD" id="cd10536">
    <property type="entry name" value="SET_SMYD4"/>
    <property type="match status" value="1"/>
</dbReference>
<dbReference type="Gene3D" id="6.10.140.2220">
    <property type="match status" value="1"/>
</dbReference>
<dbReference type="STRING" id="102285.A0A0R3TLK9"/>
<comment type="catalytic activity">
    <reaction evidence="8">
        <text>L-lysyl-[protein] + S-adenosyl-L-methionine = N(6)-methyl-L-lysyl-[protein] + S-adenosyl-L-homocysteine + H(+)</text>
        <dbReference type="Rhea" id="RHEA:51736"/>
        <dbReference type="Rhea" id="RHEA-COMP:9752"/>
        <dbReference type="Rhea" id="RHEA-COMP:13053"/>
        <dbReference type="ChEBI" id="CHEBI:15378"/>
        <dbReference type="ChEBI" id="CHEBI:29969"/>
        <dbReference type="ChEBI" id="CHEBI:57856"/>
        <dbReference type="ChEBI" id="CHEBI:59789"/>
        <dbReference type="ChEBI" id="CHEBI:61929"/>
    </reaction>
</comment>
<sequence>MDLERIDAESLVQTITDSLESAMHQPLVIQFKCIVSKALPSLGANWKQKFYQFQTDFQRVTYLLKAIESSTGKYKRGVDKLGLNTTREEILRGNGKSDEISKRYLTYGNLAIMESDRNAGLAASTKAVFYATSPKQLARALAQRSRILYQNELHGEAIGEGLKALKLPCSQFEIGNIHVTLGHCYFEKKMFPESKSHYIQALKILTRDNGQNYLDADAGLKRCISEEGKNESHQYEPKWKCLRSKAPDLKDIEREAAASITEAKMTDTLNAEEPKFLSAPSNTLRMKYAGSEGYGWTMQLTRNVNIGDILIVEKPWAMSLWKERTKYCYYCCKRCHNLVPCSNCPHVGFCSEECEKSSKEPLELPEDGNKHIYDCKGLCPAIIFDDDIESMHTAYNCLAKVPPNRLLDYICSTGSYASGRGHQAFKGSEEVRRAPPSVFDPSDYSSISFLTTCSDQRRDGTLEYFTKAAVFMTFCLYLEGYPMEWFDETDLFYSDPSSSNRPEIIPASWIAACLLYHIQAMDVNYFGINENFLNPSYSKELAAAVYPTISLINHSCNPNVAIKCTDKGVAFIHALRPIQAGSEIFLSYKPPFYFNSTQERRDLLQSQYYFDCECEACSNDWSRNTVNSPEKLICQSCQKVFIENMDGCPVCKSRGSMLILRHFREEVIPCLRRILLKATCSLEDLKYATTSADKALQFIQQPSSVYYLWKDLYTDILSSIYGNRTLEPWVEDGSSESSSV</sequence>
<dbReference type="InterPro" id="IPR044421">
    <property type="entry name" value="SMYD4_SET"/>
</dbReference>
<keyword evidence="7" id="KW-0539">Nucleus</keyword>
<organism evidence="12">
    <name type="scientific">Rodentolepis nana</name>
    <name type="common">Dwarf tapeworm</name>
    <name type="synonym">Hymenolepis nana</name>
    <dbReference type="NCBI Taxonomy" id="102285"/>
    <lineage>
        <taxon>Eukaryota</taxon>
        <taxon>Metazoa</taxon>
        <taxon>Spiralia</taxon>
        <taxon>Lophotrochozoa</taxon>
        <taxon>Platyhelminthes</taxon>
        <taxon>Cestoda</taxon>
        <taxon>Eucestoda</taxon>
        <taxon>Cyclophyllidea</taxon>
        <taxon>Hymenolepididae</taxon>
        <taxon>Rodentolepis</taxon>
    </lineage>
</organism>
<feature type="domain" description="SET" evidence="9">
    <location>
        <begin position="274"/>
        <end position="589"/>
    </location>
</feature>
<evidence type="ECO:0000256" key="5">
    <source>
        <dbReference type="ARBA" id="ARBA00022679"/>
    </source>
</evidence>
<accession>A0A0R3TLK9</accession>
<dbReference type="PANTHER" id="PTHR46165:SF2">
    <property type="entry name" value="SET AND MYND DOMAIN-CONTAINING PROTEIN 4"/>
    <property type="match status" value="1"/>
</dbReference>
<dbReference type="Gene3D" id="1.25.40.10">
    <property type="entry name" value="Tetratricopeptide repeat domain"/>
    <property type="match status" value="2"/>
</dbReference>
<evidence type="ECO:0000256" key="7">
    <source>
        <dbReference type="ARBA" id="ARBA00023242"/>
    </source>
</evidence>
<evidence type="ECO:0000256" key="3">
    <source>
        <dbReference type="ARBA" id="ARBA00022490"/>
    </source>
</evidence>
<dbReference type="InterPro" id="IPR011990">
    <property type="entry name" value="TPR-like_helical_dom_sf"/>
</dbReference>
<dbReference type="GO" id="GO:0032259">
    <property type="term" value="P:methylation"/>
    <property type="evidence" value="ECO:0007669"/>
    <property type="project" value="UniProtKB-KW"/>
</dbReference>
<protein>
    <submittedName>
        <fullName evidence="12">SET domain-containing protein</fullName>
    </submittedName>
</protein>
<evidence type="ECO:0000313" key="11">
    <source>
        <dbReference type="Proteomes" id="UP000278807"/>
    </source>
</evidence>
<comment type="subcellular location">
    <subcellularLocation>
        <location evidence="2">Cytoplasm</location>
    </subcellularLocation>
    <subcellularLocation>
        <location evidence="1">Nucleus</location>
    </subcellularLocation>
</comment>
<dbReference type="GO" id="GO:0005737">
    <property type="term" value="C:cytoplasm"/>
    <property type="evidence" value="ECO:0007669"/>
    <property type="project" value="UniProtKB-SubCell"/>
</dbReference>
<evidence type="ECO:0000256" key="2">
    <source>
        <dbReference type="ARBA" id="ARBA00004496"/>
    </source>
</evidence>
<dbReference type="PANTHER" id="PTHR46165">
    <property type="entry name" value="SET AND MYND DOMAIN-CONTAINING PROTEIN 4"/>
    <property type="match status" value="1"/>
</dbReference>
<proteinExistence type="predicted"/>
<dbReference type="Gene3D" id="2.170.270.10">
    <property type="entry name" value="SET domain"/>
    <property type="match status" value="2"/>
</dbReference>
<dbReference type="GO" id="GO:0005634">
    <property type="term" value="C:nucleus"/>
    <property type="evidence" value="ECO:0007669"/>
    <property type="project" value="UniProtKB-SubCell"/>
</dbReference>
<keyword evidence="11" id="KW-1185">Reference proteome</keyword>